<reference evidence="7" key="1">
    <citation type="submission" date="2018-10" db="EMBL/GenBank/DDBJ databases">
        <title>Hidden diversity of soil giant viruses.</title>
        <authorList>
            <person name="Schulz F."/>
            <person name="Alteio L."/>
            <person name="Goudeau D."/>
            <person name="Ryan E.M."/>
            <person name="Malmstrom R.R."/>
            <person name="Blanchard J."/>
            <person name="Woyke T."/>
        </authorList>
    </citation>
    <scope>NUCLEOTIDE SEQUENCE</scope>
    <source>
        <strain evidence="7">HAV1</strain>
    </source>
</reference>
<dbReference type="Pfam" id="PF01565">
    <property type="entry name" value="FAD_binding_4"/>
    <property type="match status" value="1"/>
</dbReference>
<dbReference type="InterPro" id="IPR036318">
    <property type="entry name" value="FAD-bd_PCMH-like_sf"/>
</dbReference>
<comment type="similarity">
    <text evidence="2">Belongs to the oxygen-dependent FAD-linked oxidoreductase family.</text>
</comment>
<dbReference type="InterPro" id="IPR016166">
    <property type="entry name" value="FAD-bd_PCMH"/>
</dbReference>
<evidence type="ECO:0000313" key="7">
    <source>
        <dbReference type="EMBL" id="AYV80565.1"/>
    </source>
</evidence>
<dbReference type="InterPro" id="IPR050416">
    <property type="entry name" value="FAD-linked_Oxidoreductase"/>
</dbReference>
<dbReference type="PANTHER" id="PTHR42973:SF39">
    <property type="entry name" value="FAD-BINDING PCMH-TYPE DOMAIN-CONTAINING PROTEIN"/>
    <property type="match status" value="1"/>
</dbReference>
<dbReference type="PANTHER" id="PTHR42973">
    <property type="entry name" value="BINDING OXIDOREDUCTASE, PUTATIVE (AFU_ORTHOLOGUE AFUA_1G17690)-RELATED"/>
    <property type="match status" value="1"/>
</dbReference>
<gene>
    <name evidence="7" type="ORF">Harvfovirus3_10</name>
</gene>
<keyword evidence="4" id="KW-0274">FAD</keyword>
<evidence type="ECO:0000256" key="3">
    <source>
        <dbReference type="ARBA" id="ARBA00022630"/>
    </source>
</evidence>
<keyword evidence="5" id="KW-0560">Oxidoreductase</keyword>
<dbReference type="Gene3D" id="3.30.43.10">
    <property type="entry name" value="Uridine Diphospho-n-acetylenolpyruvylglucosamine Reductase, domain 2"/>
    <property type="match status" value="1"/>
</dbReference>
<dbReference type="InterPro" id="IPR016167">
    <property type="entry name" value="FAD-bd_PCMH_sub1"/>
</dbReference>
<dbReference type="InterPro" id="IPR012951">
    <property type="entry name" value="BBE"/>
</dbReference>
<keyword evidence="3" id="KW-0285">Flavoprotein</keyword>
<accession>A0A3G5A058</accession>
<dbReference type="InterPro" id="IPR016169">
    <property type="entry name" value="FAD-bd_PCMH_sub2"/>
</dbReference>
<dbReference type="Gene3D" id="3.40.462.20">
    <property type="match status" value="1"/>
</dbReference>
<evidence type="ECO:0000256" key="1">
    <source>
        <dbReference type="ARBA" id="ARBA00001974"/>
    </source>
</evidence>
<evidence type="ECO:0000256" key="2">
    <source>
        <dbReference type="ARBA" id="ARBA00005466"/>
    </source>
</evidence>
<dbReference type="EMBL" id="MK072245">
    <property type="protein sequence ID" value="AYV80565.1"/>
    <property type="molecule type" value="Genomic_DNA"/>
</dbReference>
<dbReference type="InterPro" id="IPR006094">
    <property type="entry name" value="Oxid_FAD_bind_N"/>
</dbReference>
<sequence length="511" mass="58673">MANKKEINYAIKTCLPENRLELDYWDEIDCQVLERFREKGLNREDLLAIQKKLPIIYPWNDYNYQNYRTNYNRNINYFPTAIILCRSSLDVQKSLHFVKKYNFVFSVRSGGHCTLGYSLTTGIVIDLSLMDEIIVEQTKESIANADEIHCDRHVILGPGASLGVVIEQLSEYDISLPVGSCINTCVGGLTLGGGISPSLIRSSGLSIDHLIRAEIVLPNEKIIQVDKKNYSDLFFALRGAGGGNFGIVTKFIFNPVRYLGATVFKLQYPITEFSNVIDRWQRFFPFTDTRCSAELNLSSPKFNKYPIEIQGQFEGSEKELKTLLRNFISLAKSSKGTVFIDFISKFSDVGRFWGSTQQAYFNENSIFWYNFLSEDAIKIMLKYLENAPVPEARISFNAMLGKVAETSSSATAFPWRKALFWNHIVSNTQEPLLVPDQLSWVNKLYDDLLPYVKKIKNTIPAYVNMVQANLTLHRRYMRSYYGENRHRLIQIKTKYDPHNLFKFQQSIPLAK</sequence>
<proteinExistence type="inferred from homology"/>
<feature type="domain" description="FAD-binding PCMH-type" evidence="6">
    <location>
        <begin position="75"/>
        <end position="258"/>
    </location>
</feature>
<protein>
    <submittedName>
        <fullName evidence="7">Putative FAD-linked oxidoreductase YgaK</fullName>
    </submittedName>
</protein>
<dbReference type="Pfam" id="PF08031">
    <property type="entry name" value="BBE"/>
    <property type="match status" value="1"/>
</dbReference>
<dbReference type="GO" id="GO:0016491">
    <property type="term" value="F:oxidoreductase activity"/>
    <property type="evidence" value="ECO:0007669"/>
    <property type="project" value="UniProtKB-KW"/>
</dbReference>
<dbReference type="GO" id="GO:0071949">
    <property type="term" value="F:FAD binding"/>
    <property type="evidence" value="ECO:0007669"/>
    <property type="project" value="InterPro"/>
</dbReference>
<name>A0A3G5A058_9VIRU</name>
<dbReference type="SUPFAM" id="SSF56176">
    <property type="entry name" value="FAD-binding/transporter-associated domain-like"/>
    <property type="match status" value="1"/>
</dbReference>
<dbReference type="Gene3D" id="3.30.465.10">
    <property type="match status" value="1"/>
</dbReference>
<organism evidence="7">
    <name type="scientific">Harvfovirus sp</name>
    <dbReference type="NCBI Taxonomy" id="2487768"/>
    <lineage>
        <taxon>Viruses</taxon>
        <taxon>Varidnaviria</taxon>
        <taxon>Bamfordvirae</taxon>
        <taxon>Nucleocytoviricota</taxon>
        <taxon>Megaviricetes</taxon>
        <taxon>Imitervirales</taxon>
        <taxon>Mimiviridae</taxon>
        <taxon>Klosneuvirinae</taxon>
    </lineage>
</organism>
<dbReference type="PROSITE" id="PS51387">
    <property type="entry name" value="FAD_PCMH"/>
    <property type="match status" value="1"/>
</dbReference>
<comment type="cofactor">
    <cofactor evidence="1">
        <name>FAD</name>
        <dbReference type="ChEBI" id="CHEBI:57692"/>
    </cofactor>
</comment>
<evidence type="ECO:0000256" key="5">
    <source>
        <dbReference type="ARBA" id="ARBA00023002"/>
    </source>
</evidence>
<evidence type="ECO:0000256" key="4">
    <source>
        <dbReference type="ARBA" id="ARBA00022827"/>
    </source>
</evidence>
<evidence type="ECO:0000259" key="6">
    <source>
        <dbReference type="PROSITE" id="PS51387"/>
    </source>
</evidence>